<sequence>MTKQPRVESGSLANLARALYSLTPRSTGERLGLSRRRCLLGSSTKQLRRRMILGQFPSKCVVTKPALVADKYSDLIVVLIGWAGCKDAYLSKYSAIYERRGLTSLRYTVAITSRAMRHAHVPARFTTPMMPALRELLRPPSRKILFHFFSMNSMFALSSLLAAYGPNLMDRAQAAVFDSTPAEYSSTFGTVLDFTLPQHFPSAGPLTLAAIKYFVLRLNDLNEYKNSILSALDGKPERREIYYWAGRSARLPKQQLYIYSRKDGVCPHESITAFRDDQISRRGATVSTLFFENSEHVQHYRTYPDLYTSTLYKFIDQIISQ</sequence>
<comment type="caution">
    <text evidence="7">The sequence shown here is derived from an EMBL/GenBank/DDBJ whole genome shotgun (WGS) entry which is preliminary data.</text>
</comment>
<dbReference type="Pfam" id="PF05705">
    <property type="entry name" value="DUF829"/>
    <property type="match status" value="1"/>
</dbReference>
<dbReference type="PANTHER" id="PTHR12265:SF30">
    <property type="entry name" value="TRANSMEMBRANE PROTEIN 53"/>
    <property type="match status" value="1"/>
</dbReference>
<accession>A0A0B2VUG3</accession>
<dbReference type="OrthoDB" id="77878at2759"/>
<comment type="similarity">
    <text evidence="1">Belongs to the TMEM53 family.</text>
</comment>
<evidence type="ECO:0000256" key="4">
    <source>
        <dbReference type="ARBA" id="ARBA00023136"/>
    </source>
</evidence>
<comment type="subcellular location">
    <subcellularLocation>
        <location evidence="6">Nucleus outer membrane</location>
        <topology evidence="6">Single-pass membrane protein</topology>
    </subcellularLocation>
</comment>
<proteinExistence type="inferred from homology"/>
<protein>
    <submittedName>
        <fullName evidence="7">Transmembrane protein 53-A</fullName>
    </submittedName>
</protein>
<dbReference type="EMBL" id="JPKZ01000912">
    <property type="protein sequence ID" value="KHN84605.1"/>
    <property type="molecule type" value="Genomic_DNA"/>
</dbReference>
<organism evidence="7 8">
    <name type="scientific">Toxocara canis</name>
    <name type="common">Canine roundworm</name>
    <dbReference type="NCBI Taxonomy" id="6265"/>
    <lineage>
        <taxon>Eukaryota</taxon>
        <taxon>Metazoa</taxon>
        <taxon>Ecdysozoa</taxon>
        <taxon>Nematoda</taxon>
        <taxon>Chromadorea</taxon>
        <taxon>Rhabditida</taxon>
        <taxon>Spirurina</taxon>
        <taxon>Ascaridomorpha</taxon>
        <taxon>Ascaridoidea</taxon>
        <taxon>Toxocaridae</taxon>
        <taxon>Toxocara</taxon>
    </lineage>
</organism>
<keyword evidence="3" id="KW-1133">Transmembrane helix</keyword>
<dbReference type="InterPro" id="IPR029058">
    <property type="entry name" value="AB_hydrolase_fold"/>
</dbReference>
<evidence type="ECO:0000256" key="6">
    <source>
        <dbReference type="ARBA" id="ARBA00034303"/>
    </source>
</evidence>
<keyword evidence="5" id="KW-0539">Nucleus</keyword>
<evidence type="ECO:0000313" key="8">
    <source>
        <dbReference type="Proteomes" id="UP000031036"/>
    </source>
</evidence>
<dbReference type="GO" id="GO:0005640">
    <property type="term" value="C:nuclear outer membrane"/>
    <property type="evidence" value="ECO:0007669"/>
    <property type="project" value="UniProtKB-SubCell"/>
</dbReference>
<dbReference type="AlphaFoldDB" id="A0A0B2VUG3"/>
<gene>
    <name evidence="7" type="primary">tmem53-a</name>
    <name evidence="7" type="ORF">Tcan_09213</name>
</gene>
<dbReference type="OMA" id="WYIHDKI"/>
<evidence type="ECO:0000256" key="2">
    <source>
        <dbReference type="ARBA" id="ARBA00022692"/>
    </source>
</evidence>
<dbReference type="InterPro" id="IPR008547">
    <property type="entry name" value="DUF829_TMEM53"/>
</dbReference>
<evidence type="ECO:0000256" key="1">
    <source>
        <dbReference type="ARBA" id="ARBA00007387"/>
    </source>
</evidence>
<dbReference type="SUPFAM" id="SSF53474">
    <property type="entry name" value="alpha/beta-Hydrolases"/>
    <property type="match status" value="1"/>
</dbReference>
<reference evidence="7 8" key="1">
    <citation type="submission" date="2014-11" db="EMBL/GenBank/DDBJ databases">
        <title>Genetic blueprint of the zoonotic pathogen Toxocara canis.</title>
        <authorList>
            <person name="Zhu X.-Q."/>
            <person name="Korhonen P.K."/>
            <person name="Cai H."/>
            <person name="Young N.D."/>
            <person name="Nejsum P."/>
            <person name="von Samson-Himmelstjerna G."/>
            <person name="Boag P.R."/>
            <person name="Tan P."/>
            <person name="Li Q."/>
            <person name="Min J."/>
            <person name="Yang Y."/>
            <person name="Wang X."/>
            <person name="Fang X."/>
            <person name="Hall R.S."/>
            <person name="Hofmann A."/>
            <person name="Sternberg P.W."/>
            <person name="Jex A.R."/>
            <person name="Gasser R.B."/>
        </authorList>
    </citation>
    <scope>NUCLEOTIDE SEQUENCE [LARGE SCALE GENOMIC DNA]</scope>
    <source>
        <strain evidence="7">PN_DK_2014</strain>
    </source>
</reference>
<dbReference type="Proteomes" id="UP000031036">
    <property type="component" value="Unassembled WGS sequence"/>
</dbReference>
<dbReference type="PANTHER" id="PTHR12265">
    <property type="entry name" value="TRANSMEMBRANE PROTEIN 53"/>
    <property type="match status" value="1"/>
</dbReference>
<keyword evidence="2 7" id="KW-0812">Transmembrane</keyword>
<keyword evidence="8" id="KW-1185">Reference proteome</keyword>
<evidence type="ECO:0000256" key="5">
    <source>
        <dbReference type="ARBA" id="ARBA00023242"/>
    </source>
</evidence>
<name>A0A0B2VUG3_TOXCA</name>
<evidence type="ECO:0000313" key="7">
    <source>
        <dbReference type="EMBL" id="KHN84605.1"/>
    </source>
</evidence>
<evidence type="ECO:0000256" key="3">
    <source>
        <dbReference type="ARBA" id="ARBA00022989"/>
    </source>
</evidence>
<keyword evidence="4" id="KW-0472">Membrane</keyword>